<evidence type="ECO:0000256" key="1">
    <source>
        <dbReference type="SAM" id="Phobius"/>
    </source>
</evidence>
<proteinExistence type="predicted"/>
<name>A0A0C3NU91_PHLG1</name>
<keyword evidence="1" id="KW-0472">Membrane</keyword>
<reference evidence="2 3" key="1">
    <citation type="journal article" date="2014" name="PLoS Genet.">
        <title>Analysis of the Phlebiopsis gigantea genome, transcriptome and secretome provides insight into its pioneer colonization strategies of wood.</title>
        <authorList>
            <person name="Hori C."/>
            <person name="Ishida T."/>
            <person name="Igarashi K."/>
            <person name="Samejima M."/>
            <person name="Suzuki H."/>
            <person name="Master E."/>
            <person name="Ferreira P."/>
            <person name="Ruiz-Duenas F.J."/>
            <person name="Held B."/>
            <person name="Canessa P."/>
            <person name="Larrondo L.F."/>
            <person name="Schmoll M."/>
            <person name="Druzhinina I.S."/>
            <person name="Kubicek C.P."/>
            <person name="Gaskell J.A."/>
            <person name="Kersten P."/>
            <person name="St John F."/>
            <person name="Glasner J."/>
            <person name="Sabat G."/>
            <person name="Splinter BonDurant S."/>
            <person name="Syed K."/>
            <person name="Yadav J."/>
            <person name="Mgbeahuruike A.C."/>
            <person name="Kovalchuk A."/>
            <person name="Asiegbu F.O."/>
            <person name="Lackner G."/>
            <person name="Hoffmeister D."/>
            <person name="Rencoret J."/>
            <person name="Gutierrez A."/>
            <person name="Sun H."/>
            <person name="Lindquist E."/>
            <person name="Barry K."/>
            <person name="Riley R."/>
            <person name="Grigoriev I.V."/>
            <person name="Henrissat B."/>
            <person name="Kues U."/>
            <person name="Berka R.M."/>
            <person name="Martinez A.T."/>
            <person name="Covert S.F."/>
            <person name="Blanchette R.A."/>
            <person name="Cullen D."/>
        </authorList>
    </citation>
    <scope>NUCLEOTIDE SEQUENCE [LARGE SCALE GENOMIC DNA]</scope>
    <source>
        <strain evidence="2 3">11061_1 CR5-6</strain>
    </source>
</reference>
<evidence type="ECO:0000313" key="2">
    <source>
        <dbReference type="EMBL" id="KIP08874.1"/>
    </source>
</evidence>
<gene>
    <name evidence="2" type="ORF">PHLGIDRAFT_357788</name>
</gene>
<dbReference type="AlphaFoldDB" id="A0A0C3NU91"/>
<dbReference type="HOGENOM" id="CLU_1652803_0_0_1"/>
<keyword evidence="1" id="KW-0812">Transmembrane</keyword>
<evidence type="ECO:0000313" key="3">
    <source>
        <dbReference type="Proteomes" id="UP000053257"/>
    </source>
</evidence>
<sequence>MRTTSGVYWIRGYLGVATQPPGKCVSPHLRSLPLWSIFLLYSVATAATELVACILFYTRSWNNVIALCKIEHCKRHAPPLEAIHNLLDFLTSKSNHRPSSTPEACSHTLPVAAFTDGFVFMDGYYYSDRRALSGAALRCRRHLGVDGGLSRCRISVHYHL</sequence>
<accession>A0A0C3NU91</accession>
<keyword evidence="1" id="KW-1133">Transmembrane helix</keyword>
<organism evidence="2 3">
    <name type="scientific">Phlebiopsis gigantea (strain 11061_1 CR5-6)</name>
    <name type="common">White-rot fungus</name>
    <name type="synonym">Peniophora gigantea</name>
    <dbReference type="NCBI Taxonomy" id="745531"/>
    <lineage>
        <taxon>Eukaryota</taxon>
        <taxon>Fungi</taxon>
        <taxon>Dikarya</taxon>
        <taxon>Basidiomycota</taxon>
        <taxon>Agaricomycotina</taxon>
        <taxon>Agaricomycetes</taxon>
        <taxon>Polyporales</taxon>
        <taxon>Phanerochaetaceae</taxon>
        <taxon>Phlebiopsis</taxon>
    </lineage>
</organism>
<dbReference type="Proteomes" id="UP000053257">
    <property type="component" value="Unassembled WGS sequence"/>
</dbReference>
<keyword evidence="3" id="KW-1185">Reference proteome</keyword>
<dbReference type="EMBL" id="KN840473">
    <property type="protein sequence ID" value="KIP08874.1"/>
    <property type="molecule type" value="Genomic_DNA"/>
</dbReference>
<feature type="transmembrane region" description="Helical" evidence="1">
    <location>
        <begin position="35"/>
        <end position="57"/>
    </location>
</feature>
<protein>
    <submittedName>
        <fullName evidence="2">Uncharacterized protein</fullName>
    </submittedName>
</protein>